<protein>
    <submittedName>
        <fullName evidence="2">Uncharacterized protein</fullName>
    </submittedName>
</protein>
<evidence type="ECO:0000313" key="2">
    <source>
        <dbReference type="EMBL" id="PHT93918.1"/>
    </source>
</evidence>
<keyword evidence="3" id="KW-1185">Reference proteome</keyword>
<name>A0A2G3AIA0_CAPAN</name>
<sequence length="132" mass="15556">MGESPTKDQVDPARAQYDANKHDLKADLRWGPLTRLRGMKKMTRIYEMQETFGPEHRPRVEFALDNIQTMKLQQQGFKRNKEDFHKNDNTNNGIPTINNRENARPQEMHYQWQGIAKKLKTSMSEVPKMEIN</sequence>
<reference evidence="2 3" key="1">
    <citation type="journal article" date="2014" name="Nat. Genet.">
        <title>Genome sequence of the hot pepper provides insights into the evolution of pungency in Capsicum species.</title>
        <authorList>
            <person name="Kim S."/>
            <person name="Park M."/>
            <person name="Yeom S.I."/>
            <person name="Kim Y.M."/>
            <person name="Lee J.M."/>
            <person name="Lee H.A."/>
            <person name="Seo E."/>
            <person name="Choi J."/>
            <person name="Cheong K."/>
            <person name="Kim K.T."/>
            <person name="Jung K."/>
            <person name="Lee G.W."/>
            <person name="Oh S.K."/>
            <person name="Bae C."/>
            <person name="Kim S.B."/>
            <person name="Lee H.Y."/>
            <person name="Kim S.Y."/>
            <person name="Kim M.S."/>
            <person name="Kang B.C."/>
            <person name="Jo Y.D."/>
            <person name="Yang H.B."/>
            <person name="Jeong H.J."/>
            <person name="Kang W.H."/>
            <person name="Kwon J.K."/>
            <person name="Shin C."/>
            <person name="Lim J.Y."/>
            <person name="Park J.H."/>
            <person name="Huh J.H."/>
            <person name="Kim J.S."/>
            <person name="Kim B.D."/>
            <person name="Cohen O."/>
            <person name="Paran I."/>
            <person name="Suh M.C."/>
            <person name="Lee S.B."/>
            <person name="Kim Y.K."/>
            <person name="Shin Y."/>
            <person name="Noh S.J."/>
            <person name="Park J."/>
            <person name="Seo Y.S."/>
            <person name="Kwon S.Y."/>
            <person name="Kim H.A."/>
            <person name="Park J.M."/>
            <person name="Kim H.J."/>
            <person name="Choi S.B."/>
            <person name="Bosland P.W."/>
            <person name="Reeves G."/>
            <person name="Jo S.H."/>
            <person name="Lee B.W."/>
            <person name="Cho H.T."/>
            <person name="Choi H.S."/>
            <person name="Lee M.S."/>
            <person name="Yu Y."/>
            <person name="Do Choi Y."/>
            <person name="Park B.S."/>
            <person name="van Deynze A."/>
            <person name="Ashrafi H."/>
            <person name="Hill T."/>
            <person name="Kim W.T."/>
            <person name="Pai H.S."/>
            <person name="Ahn H.K."/>
            <person name="Yeam I."/>
            <person name="Giovannoni J.J."/>
            <person name="Rose J.K."/>
            <person name="Sorensen I."/>
            <person name="Lee S.J."/>
            <person name="Kim R.W."/>
            <person name="Choi I.Y."/>
            <person name="Choi B.S."/>
            <person name="Lim J.S."/>
            <person name="Lee Y.H."/>
            <person name="Choi D."/>
        </authorList>
    </citation>
    <scope>NUCLEOTIDE SEQUENCE [LARGE SCALE GENOMIC DNA]</scope>
    <source>
        <strain evidence="3">cv. CM334</strain>
    </source>
</reference>
<organism evidence="2 3">
    <name type="scientific">Capsicum annuum</name>
    <name type="common">Capsicum pepper</name>
    <dbReference type="NCBI Taxonomy" id="4072"/>
    <lineage>
        <taxon>Eukaryota</taxon>
        <taxon>Viridiplantae</taxon>
        <taxon>Streptophyta</taxon>
        <taxon>Embryophyta</taxon>
        <taxon>Tracheophyta</taxon>
        <taxon>Spermatophyta</taxon>
        <taxon>Magnoliopsida</taxon>
        <taxon>eudicotyledons</taxon>
        <taxon>Gunneridae</taxon>
        <taxon>Pentapetalae</taxon>
        <taxon>asterids</taxon>
        <taxon>lamiids</taxon>
        <taxon>Solanales</taxon>
        <taxon>Solanaceae</taxon>
        <taxon>Solanoideae</taxon>
        <taxon>Capsiceae</taxon>
        <taxon>Capsicum</taxon>
    </lineage>
</organism>
<dbReference type="Proteomes" id="UP000222542">
    <property type="component" value="Unassembled WGS sequence"/>
</dbReference>
<feature type="compositionally biased region" description="Polar residues" evidence="1">
    <location>
        <begin position="89"/>
        <end position="100"/>
    </location>
</feature>
<proteinExistence type="predicted"/>
<feature type="region of interest" description="Disordered" evidence="1">
    <location>
        <begin position="78"/>
        <end position="102"/>
    </location>
</feature>
<dbReference type="STRING" id="4072.A0A2G3AIA0"/>
<dbReference type="Gramene" id="PHT93918">
    <property type="protein sequence ID" value="PHT93918"/>
    <property type="gene ID" value="T459_01800"/>
</dbReference>
<reference evidence="2 3" key="2">
    <citation type="journal article" date="2017" name="Genome Biol.">
        <title>New reference genome sequences of hot pepper reveal the massive evolution of plant disease-resistance genes by retroduplication.</title>
        <authorList>
            <person name="Kim S."/>
            <person name="Park J."/>
            <person name="Yeom S.I."/>
            <person name="Kim Y.M."/>
            <person name="Seo E."/>
            <person name="Kim K.T."/>
            <person name="Kim M.S."/>
            <person name="Lee J.M."/>
            <person name="Cheong K."/>
            <person name="Shin H.S."/>
            <person name="Kim S.B."/>
            <person name="Han K."/>
            <person name="Lee J."/>
            <person name="Park M."/>
            <person name="Lee H.A."/>
            <person name="Lee H.Y."/>
            <person name="Lee Y."/>
            <person name="Oh S."/>
            <person name="Lee J.H."/>
            <person name="Choi E."/>
            <person name="Choi E."/>
            <person name="Lee S.E."/>
            <person name="Jeon J."/>
            <person name="Kim H."/>
            <person name="Choi G."/>
            <person name="Song H."/>
            <person name="Lee J."/>
            <person name="Lee S.C."/>
            <person name="Kwon J.K."/>
            <person name="Lee H.Y."/>
            <person name="Koo N."/>
            <person name="Hong Y."/>
            <person name="Kim R.W."/>
            <person name="Kang W.H."/>
            <person name="Huh J.H."/>
            <person name="Kang B.C."/>
            <person name="Yang T.J."/>
            <person name="Lee Y.H."/>
            <person name="Bennetzen J.L."/>
            <person name="Choi D."/>
        </authorList>
    </citation>
    <scope>NUCLEOTIDE SEQUENCE [LARGE SCALE GENOMIC DNA]</scope>
    <source>
        <strain evidence="3">cv. CM334</strain>
    </source>
</reference>
<evidence type="ECO:0000256" key="1">
    <source>
        <dbReference type="SAM" id="MobiDB-lite"/>
    </source>
</evidence>
<evidence type="ECO:0000313" key="3">
    <source>
        <dbReference type="Proteomes" id="UP000222542"/>
    </source>
</evidence>
<feature type="compositionally biased region" description="Basic and acidic residues" evidence="1">
    <location>
        <begin position="79"/>
        <end position="88"/>
    </location>
</feature>
<accession>A0A2G3AIA0</accession>
<dbReference type="EMBL" id="AYRZ02000001">
    <property type="protein sequence ID" value="PHT93918.1"/>
    <property type="molecule type" value="Genomic_DNA"/>
</dbReference>
<gene>
    <name evidence="2" type="ORF">T459_01800</name>
</gene>
<comment type="caution">
    <text evidence="2">The sequence shown here is derived from an EMBL/GenBank/DDBJ whole genome shotgun (WGS) entry which is preliminary data.</text>
</comment>
<dbReference type="AlphaFoldDB" id="A0A2G3AIA0"/>